<name>A0AB34GRJ9_ESCRO</name>
<sequence length="92" mass="9492">MASSATWSFSMPHAVGQSPSLDPHKSICHGQQPPPDHSSPSACPSQHHLRPSWPGSSSPPPLPGLHPPHEPSPSNQPVALVSGPCKPGAPHA</sequence>
<feature type="region of interest" description="Disordered" evidence="1">
    <location>
        <begin position="1"/>
        <end position="92"/>
    </location>
</feature>
<gene>
    <name evidence="2" type="ORF">J1605_010409</name>
</gene>
<keyword evidence="3" id="KW-1185">Reference proteome</keyword>
<accession>A0AB34GRJ9</accession>
<evidence type="ECO:0000256" key="1">
    <source>
        <dbReference type="SAM" id="MobiDB-lite"/>
    </source>
</evidence>
<evidence type="ECO:0000313" key="2">
    <source>
        <dbReference type="EMBL" id="KAJ8782079.1"/>
    </source>
</evidence>
<protein>
    <submittedName>
        <fullName evidence="2">Uncharacterized protein</fullName>
    </submittedName>
</protein>
<proteinExistence type="predicted"/>
<dbReference type="Proteomes" id="UP001159641">
    <property type="component" value="Unassembled WGS sequence"/>
</dbReference>
<evidence type="ECO:0000313" key="3">
    <source>
        <dbReference type="Proteomes" id="UP001159641"/>
    </source>
</evidence>
<reference evidence="2 3" key="1">
    <citation type="submission" date="2022-11" db="EMBL/GenBank/DDBJ databases">
        <title>Whole genome sequence of Eschrichtius robustus ER-17-0199.</title>
        <authorList>
            <person name="Bruniche-Olsen A."/>
            <person name="Black A.N."/>
            <person name="Fields C.J."/>
            <person name="Walden K."/>
            <person name="Dewoody J.A."/>
        </authorList>
    </citation>
    <scope>NUCLEOTIDE SEQUENCE [LARGE SCALE GENOMIC DNA]</scope>
    <source>
        <strain evidence="2">ER-17-0199</strain>
        <tissue evidence="2">Blubber</tissue>
    </source>
</reference>
<dbReference type="AlphaFoldDB" id="A0AB34GRJ9"/>
<comment type="caution">
    <text evidence="2">The sequence shown here is derived from an EMBL/GenBank/DDBJ whole genome shotgun (WGS) entry which is preliminary data.</text>
</comment>
<organism evidence="2 3">
    <name type="scientific">Eschrichtius robustus</name>
    <name type="common">California gray whale</name>
    <name type="synonym">Eschrichtius gibbosus</name>
    <dbReference type="NCBI Taxonomy" id="9764"/>
    <lineage>
        <taxon>Eukaryota</taxon>
        <taxon>Metazoa</taxon>
        <taxon>Chordata</taxon>
        <taxon>Craniata</taxon>
        <taxon>Vertebrata</taxon>
        <taxon>Euteleostomi</taxon>
        <taxon>Mammalia</taxon>
        <taxon>Eutheria</taxon>
        <taxon>Laurasiatheria</taxon>
        <taxon>Artiodactyla</taxon>
        <taxon>Whippomorpha</taxon>
        <taxon>Cetacea</taxon>
        <taxon>Mysticeti</taxon>
        <taxon>Eschrichtiidae</taxon>
        <taxon>Eschrichtius</taxon>
    </lineage>
</organism>
<dbReference type="EMBL" id="JAIQCJ010002130">
    <property type="protein sequence ID" value="KAJ8782079.1"/>
    <property type="molecule type" value="Genomic_DNA"/>
</dbReference>
<feature type="compositionally biased region" description="Pro residues" evidence="1">
    <location>
        <begin position="57"/>
        <end position="66"/>
    </location>
</feature>